<reference evidence="2 3" key="1">
    <citation type="journal article" date="2020" name="Microorganisms">
        <title>Osmotic Adaptation and Compatible Solute Biosynthesis of Phototrophic Bacteria as Revealed from Genome Analyses.</title>
        <authorList>
            <person name="Imhoff J.F."/>
            <person name="Rahn T."/>
            <person name="Kunzel S."/>
            <person name="Keller A."/>
            <person name="Neulinger S.C."/>
        </authorList>
    </citation>
    <scope>NUCLEOTIDE SEQUENCE [LARGE SCALE GENOMIC DNA]</scope>
    <source>
        <strain evidence="2 3">DSM 25653</strain>
    </source>
</reference>
<evidence type="ECO:0000256" key="1">
    <source>
        <dbReference type="SAM" id="MobiDB-lite"/>
    </source>
</evidence>
<name>A0A9X0W7Z1_9GAMM</name>
<organism evidence="2 3">
    <name type="scientific">Lamprobacter modestohalophilus</name>
    <dbReference type="NCBI Taxonomy" id="1064514"/>
    <lineage>
        <taxon>Bacteria</taxon>
        <taxon>Pseudomonadati</taxon>
        <taxon>Pseudomonadota</taxon>
        <taxon>Gammaproteobacteria</taxon>
        <taxon>Chromatiales</taxon>
        <taxon>Chromatiaceae</taxon>
        <taxon>Lamprobacter</taxon>
    </lineage>
</organism>
<dbReference type="AlphaFoldDB" id="A0A9X0W7Z1"/>
<proteinExistence type="predicted"/>
<accession>A0A9X0W7Z1</accession>
<dbReference type="EMBL" id="NRRY01000013">
    <property type="protein sequence ID" value="MBK1618717.1"/>
    <property type="molecule type" value="Genomic_DNA"/>
</dbReference>
<feature type="region of interest" description="Disordered" evidence="1">
    <location>
        <begin position="91"/>
        <end position="113"/>
    </location>
</feature>
<protein>
    <submittedName>
        <fullName evidence="2">Uncharacterized protein</fullName>
    </submittedName>
</protein>
<sequence>MLLILAAQGSPVAAQVSSGAASALGATQERRNARGWIELEQDQRAYRNRVAPLDLKQQRQLEVIERSQQLDLRALQQRNARAIDRAEHQQRIAPQTNLGADSVPARDAAADIRRRAERHRFNLRSQQEGLPFRRR</sequence>
<dbReference type="Proteomes" id="UP001138768">
    <property type="component" value="Unassembled WGS sequence"/>
</dbReference>
<evidence type="ECO:0000313" key="2">
    <source>
        <dbReference type="EMBL" id="MBK1618717.1"/>
    </source>
</evidence>
<dbReference type="RefSeq" id="WP_200242920.1">
    <property type="nucleotide sequence ID" value="NZ_NRRY01000013.1"/>
</dbReference>
<evidence type="ECO:0000313" key="3">
    <source>
        <dbReference type="Proteomes" id="UP001138768"/>
    </source>
</evidence>
<comment type="caution">
    <text evidence="2">The sequence shown here is derived from an EMBL/GenBank/DDBJ whole genome shotgun (WGS) entry which is preliminary data.</text>
</comment>
<keyword evidence="3" id="KW-1185">Reference proteome</keyword>
<gene>
    <name evidence="2" type="ORF">CKO42_09775</name>
</gene>